<evidence type="ECO:0000256" key="5">
    <source>
        <dbReference type="ARBA" id="ARBA00022840"/>
    </source>
</evidence>
<dbReference type="GO" id="GO:0004674">
    <property type="term" value="F:protein serine/threonine kinase activity"/>
    <property type="evidence" value="ECO:0007669"/>
    <property type="project" value="UniProtKB-KW"/>
</dbReference>
<protein>
    <recommendedName>
        <fullName evidence="7">Protein kinase domain-containing protein</fullName>
    </recommendedName>
</protein>
<dbReference type="GO" id="GO:0005524">
    <property type="term" value="F:ATP binding"/>
    <property type="evidence" value="ECO:0007669"/>
    <property type="project" value="UniProtKB-UniRule"/>
</dbReference>
<organism evidence="8 9">
    <name type="scientific">candidate division WOR-1 bacterium RIFOXYB2_FULL_36_35</name>
    <dbReference type="NCBI Taxonomy" id="1802578"/>
    <lineage>
        <taxon>Bacteria</taxon>
        <taxon>Bacillati</taxon>
        <taxon>Saganbacteria</taxon>
    </lineage>
</organism>
<keyword evidence="4" id="KW-0418">Kinase</keyword>
<evidence type="ECO:0000256" key="4">
    <source>
        <dbReference type="ARBA" id="ARBA00022777"/>
    </source>
</evidence>
<dbReference type="Proteomes" id="UP000177905">
    <property type="component" value="Unassembled WGS sequence"/>
</dbReference>
<dbReference type="Gene3D" id="3.30.200.20">
    <property type="entry name" value="Phosphorylase Kinase, domain 1"/>
    <property type="match status" value="1"/>
</dbReference>
<sequence>MANRIERRITTVQGIKVKTTALSASLVRGSKESVRVDRIPSNLLDELPTRELSDYGSRISNLLELLGDGNTPVESLEESSIKIIPPIIMEDNDSPLSDNDILVLADADRTTEEKDDPSKNTTIELEKRLLYLKNKFSKRISRIFDTMKTDVLGEEGDVALFERLVRSVYGEARYSVVGKIGAGGMGSVFLLTDQELNMYVAKVAFEQILRHKFPEIKETFVKEAKNLTLLAMAEKKFSKKFSGIARMIDSRDCMTYEEIGSAIFFMTEYVSGCNLTNWLKYQTIRAQRKGERNYEKLSTPEVAYIAYCLFEILDLLRRAEIKHGDFDPTNIMMDRNGKIKIIDLGVSENFTDWDGELISKGVFKGKVRYAAPELIVPFVSEERIDQESFYAADFYSLGIVLFILATGEYPEKLIEIKNLTNFLHIFSKDREILTKRDLSLLPEELKILIPLLLKRNPLERLTNTDLGIRLASYIISSCLDIF</sequence>
<reference evidence="8 9" key="1">
    <citation type="journal article" date="2016" name="Nat. Commun.">
        <title>Thousands of microbial genomes shed light on interconnected biogeochemical processes in an aquifer system.</title>
        <authorList>
            <person name="Anantharaman K."/>
            <person name="Brown C.T."/>
            <person name="Hug L.A."/>
            <person name="Sharon I."/>
            <person name="Castelle C.J."/>
            <person name="Probst A.J."/>
            <person name="Thomas B.C."/>
            <person name="Singh A."/>
            <person name="Wilkins M.J."/>
            <person name="Karaoz U."/>
            <person name="Brodie E.L."/>
            <person name="Williams K.H."/>
            <person name="Hubbard S.S."/>
            <person name="Banfield J.F."/>
        </authorList>
    </citation>
    <scope>NUCLEOTIDE SEQUENCE [LARGE SCALE GENOMIC DNA]</scope>
</reference>
<dbReference type="PROSITE" id="PS50011">
    <property type="entry name" value="PROTEIN_KINASE_DOM"/>
    <property type="match status" value="1"/>
</dbReference>
<evidence type="ECO:0000256" key="6">
    <source>
        <dbReference type="PROSITE-ProRule" id="PRU10141"/>
    </source>
</evidence>
<dbReference type="SUPFAM" id="SSF56112">
    <property type="entry name" value="Protein kinase-like (PK-like)"/>
    <property type="match status" value="1"/>
</dbReference>
<dbReference type="SMART" id="SM00220">
    <property type="entry name" value="S_TKc"/>
    <property type="match status" value="1"/>
</dbReference>
<dbReference type="PANTHER" id="PTHR24351">
    <property type="entry name" value="RIBOSOMAL PROTEIN S6 KINASE"/>
    <property type="match status" value="1"/>
</dbReference>
<feature type="domain" description="Protein kinase" evidence="7">
    <location>
        <begin position="174"/>
        <end position="474"/>
    </location>
</feature>
<dbReference type="InterPro" id="IPR011009">
    <property type="entry name" value="Kinase-like_dom_sf"/>
</dbReference>
<keyword evidence="1" id="KW-0723">Serine/threonine-protein kinase</keyword>
<evidence type="ECO:0000256" key="2">
    <source>
        <dbReference type="ARBA" id="ARBA00022679"/>
    </source>
</evidence>
<keyword evidence="2" id="KW-0808">Transferase</keyword>
<dbReference type="AlphaFoldDB" id="A0A1F4S2Q3"/>
<comment type="caution">
    <text evidence="8">The sequence shown here is derived from an EMBL/GenBank/DDBJ whole genome shotgun (WGS) entry which is preliminary data.</text>
</comment>
<evidence type="ECO:0000259" key="7">
    <source>
        <dbReference type="PROSITE" id="PS50011"/>
    </source>
</evidence>
<name>A0A1F4S2Q3_UNCSA</name>
<dbReference type="PROSITE" id="PS00107">
    <property type="entry name" value="PROTEIN_KINASE_ATP"/>
    <property type="match status" value="1"/>
</dbReference>
<proteinExistence type="predicted"/>
<evidence type="ECO:0000313" key="8">
    <source>
        <dbReference type="EMBL" id="OGC14712.1"/>
    </source>
</evidence>
<feature type="binding site" evidence="6">
    <location>
        <position position="202"/>
    </location>
    <ligand>
        <name>ATP</name>
        <dbReference type="ChEBI" id="CHEBI:30616"/>
    </ligand>
</feature>
<dbReference type="Pfam" id="PF00069">
    <property type="entry name" value="Pkinase"/>
    <property type="match status" value="1"/>
</dbReference>
<evidence type="ECO:0000256" key="3">
    <source>
        <dbReference type="ARBA" id="ARBA00022741"/>
    </source>
</evidence>
<dbReference type="Gene3D" id="1.10.510.10">
    <property type="entry name" value="Transferase(Phosphotransferase) domain 1"/>
    <property type="match status" value="1"/>
</dbReference>
<dbReference type="EMBL" id="MEUA01000032">
    <property type="protein sequence ID" value="OGC14712.1"/>
    <property type="molecule type" value="Genomic_DNA"/>
</dbReference>
<keyword evidence="5 6" id="KW-0067">ATP-binding</keyword>
<dbReference type="InterPro" id="IPR000719">
    <property type="entry name" value="Prot_kinase_dom"/>
</dbReference>
<gene>
    <name evidence="8" type="ORF">A2290_00375</name>
</gene>
<evidence type="ECO:0000256" key="1">
    <source>
        <dbReference type="ARBA" id="ARBA00022527"/>
    </source>
</evidence>
<evidence type="ECO:0000313" key="9">
    <source>
        <dbReference type="Proteomes" id="UP000177905"/>
    </source>
</evidence>
<accession>A0A1F4S2Q3</accession>
<keyword evidence="3 6" id="KW-0547">Nucleotide-binding</keyword>
<dbReference type="InterPro" id="IPR017441">
    <property type="entry name" value="Protein_kinase_ATP_BS"/>
</dbReference>